<keyword evidence="8" id="KW-1185">Reference proteome</keyword>
<accession>A0A3M8LAE4</accession>
<evidence type="ECO:0000259" key="6">
    <source>
        <dbReference type="Pfam" id="PF00884"/>
    </source>
</evidence>
<comment type="similarity">
    <text evidence="1">Belongs to the sulfatase family.</text>
</comment>
<feature type="region of interest" description="Disordered" evidence="5">
    <location>
        <begin position="421"/>
        <end position="449"/>
    </location>
</feature>
<evidence type="ECO:0000256" key="4">
    <source>
        <dbReference type="ARBA" id="ARBA00022837"/>
    </source>
</evidence>
<evidence type="ECO:0000313" key="8">
    <source>
        <dbReference type="Proteomes" id="UP000279859"/>
    </source>
</evidence>
<evidence type="ECO:0000256" key="5">
    <source>
        <dbReference type="SAM" id="MobiDB-lite"/>
    </source>
</evidence>
<comment type="caution">
    <text evidence="7">The sequence shown here is derived from an EMBL/GenBank/DDBJ whole genome shotgun (WGS) entry which is preliminary data.</text>
</comment>
<dbReference type="CDD" id="cd16027">
    <property type="entry name" value="SGSH"/>
    <property type="match status" value="1"/>
</dbReference>
<keyword evidence="4" id="KW-0106">Calcium</keyword>
<dbReference type="Proteomes" id="UP000279859">
    <property type="component" value="Unassembled WGS sequence"/>
</dbReference>
<dbReference type="InterPro" id="IPR024607">
    <property type="entry name" value="Sulfatase_CS"/>
</dbReference>
<dbReference type="GO" id="GO:0046872">
    <property type="term" value="F:metal ion binding"/>
    <property type="evidence" value="ECO:0007669"/>
    <property type="project" value="UniProtKB-KW"/>
</dbReference>
<proteinExistence type="inferred from homology"/>
<dbReference type="InterPro" id="IPR000917">
    <property type="entry name" value="Sulfatase_N"/>
</dbReference>
<dbReference type="SUPFAM" id="SSF53649">
    <property type="entry name" value="Alkaline phosphatase-like"/>
    <property type="match status" value="1"/>
</dbReference>
<keyword evidence="2" id="KW-0479">Metal-binding</keyword>
<keyword evidence="3" id="KW-0378">Hydrolase</keyword>
<dbReference type="PANTHER" id="PTHR42693:SF53">
    <property type="entry name" value="ENDO-4-O-SULFATASE"/>
    <property type="match status" value="1"/>
</dbReference>
<sequence>MMKRNPQVTQPLHPDVVLIHCHDLGRWLNIYGMTHVPSPNIARFAERSVVFENAHSAAPLCSPARGALFTGMSPYVNGIQGLSHNAWRYRENVLTAPERLRPYGYHSALIGLQHENVDPTVLGFDECPGQGFLPRVNQVVEATEDWLAHLAPAERRDPLFLTVGTWEVHRPWPHEDYSPADPDQVDVPDFLPDNAGTRSDIADFYGAIAQFDDGFGRLMAALDATLDPANTMVILTTDHGAAFPGGKSTLRDSGTGVTLIVRPPVSWGVDPHRVSTVVSHMDLVPTLIELAGGAAPAELEGVSLLPVLRGQSEGDPGRLVYSAKDYHDTYDPKRAVRSASYAYIRNYEPGPNLQLAIDLEKSKTRQMMGDRHLEPRPREELYDRGLDPAEKDNRAEDPAYAHIKDEYAAALHSWLIRIGDPIETAPTPPAPQRSRAVDPLPAVVRSSTP</sequence>
<organism evidence="7 8">
    <name type="scientific">Cryobacterium tepidiphilum</name>
    <dbReference type="NCBI Taxonomy" id="2486026"/>
    <lineage>
        <taxon>Bacteria</taxon>
        <taxon>Bacillati</taxon>
        <taxon>Actinomycetota</taxon>
        <taxon>Actinomycetes</taxon>
        <taxon>Micrococcales</taxon>
        <taxon>Microbacteriaceae</taxon>
        <taxon>Cryobacterium</taxon>
    </lineage>
</organism>
<name>A0A3M8LAE4_9MICO</name>
<dbReference type="AlphaFoldDB" id="A0A3M8LAE4"/>
<evidence type="ECO:0000256" key="1">
    <source>
        <dbReference type="ARBA" id="ARBA00008779"/>
    </source>
</evidence>
<dbReference type="InterPro" id="IPR050738">
    <property type="entry name" value="Sulfatase"/>
</dbReference>
<reference evidence="7 8" key="1">
    <citation type="submission" date="2018-11" db="EMBL/GenBank/DDBJ databases">
        <title>Cryobacterium sp. nov., isolated from rhizosphere soil of lettuce.</title>
        <authorList>
            <person name="Wang Y."/>
        </authorList>
    </citation>
    <scope>NUCLEOTIDE SEQUENCE [LARGE SCALE GENOMIC DNA]</scope>
    <source>
        <strain evidence="7 8">NEAU-85</strain>
    </source>
</reference>
<evidence type="ECO:0000256" key="3">
    <source>
        <dbReference type="ARBA" id="ARBA00022801"/>
    </source>
</evidence>
<dbReference type="PANTHER" id="PTHR42693">
    <property type="entry name" value="ARYLSULFATASE FAMILY MEMBER"/>
    <property type="match status" value="1"/>
</dbReference>
<dbReference type="PROSITE" id="PS00523">
    <property type="entry name" value="SULFATASE_1"/>
    <property type="match status" value="1"/>
</dbReference>
<feature type="domain" description="Sulfatase N-terminal" evidence="6">
    <location>
        <begin position="14"/>
        <end position="292"/>
    </location>
</feature>
<dbReference type="InterPro" id="IPR017850">
    <property type="entry name" value="Alkaline_phosphatase_core_sf"/>
</dbReference>
<evidence type="ECO:0000256" key="2">
    <source>
        <dbReference type="ARBA" id="ARBA00022723"/>
    </source>
</evidence>
<protein>
    <submittedName>
        <fullName evidence="7">Sulfatase</fullName>
    </submittedName>
</protein>
<dbReference type="GO" id="GO:0004065">
    <property type="term" value="F:arylsulfatase activity"/>
    <property type="evidence" value="ECO:0007669"/>
    <property type="project" value="TreeGrafter"/>
</dbReference>
<gene>
    <name evidence="7" type="ORF">EEJ31_08610</name>
</gene>
<dbReference type="Pfam" id="PF00884">
    <property type="entry name" value="Sulfatase"/>
    <property type="match status" value="1"/>
</dbReference>
<evidence type="ECO:0000313" key="7">
    <source>
        <dbReference type="EMBL" id="RNE62275.1"/>
    </source>
</evidence>
<dbReference type="Gene3D" id="3.40.720.10">
    <property type="entry name" value="Alkaline Phosphatase, subunit A"/>
    <property type="match status" value="1"/>
</dbReference>
<dbReference type="EMBL" id="RDSR01000012">
    <property type="protein sequence ID" value="RNE62275.1"/>
    <property type="molecule type" value="Genomic_DNA"/>
</dbReference>